<name>A0A8T3BU37_DENNO</name>
<accession>A0A8T3BU37</accession>
<dbReference type="AlphaFoldDB" id="A0A8T3BU37"/>
<keyword evidence="2" id="KW-1185">Reference proteome</keyword>
<evidence type="ECO:0000313" key="2">
    <source>
        <dbReference type="Proteomes" id="UP000829196"/>
    </source>
</evidence>
<dbReference type="Gene3D" id="2.60.120.260">
    <property type="entry name" value="Galactose-binding domain-like"/>
    <property type="match status" value="1"/>
</dbReference>
<comment type="caution">
    <text evidence="1">The sequence shown here is derived from an EMBL/GenBank/DDBJ whole genome shotgun (WGS) entry which is preliminary data.</text>
</comment>
<gene>
    <name evidence="1" type="ORF">KFK09_004853</name>
</gene>
<proteinExistence type="predicted"/>
<protein>
    <submittedName>
        <fullName evidence="1">Uncharacterized protein</fullName>
    </submittedName>
</protein>
<dbReference type="EMBL" id="JAGYWB010000005">
    <property type="protein sequence ID" value="KAI0522474.1"/>
    <property type="molecule type" value="Genomic_DNA"/>
</dbReference>
<sequence length="253" mass="28702">MMCQFLFVCMGIYRGPVECKQHFRLENSDSGTSYLCSGRKYVTKESWEKLEGSFTLTSLPSRAIFYLEGPPPGVDILINSVIIFPTISEYYGLRRGKQVPPSQKKTKDKEKSIQLNEAVIPQEPFKPKVASANVDYNIISHLRKLPALISVYNALLMSKNLRETLIKALHNPEQYEAFFAEQNLKETLPIQNTATITFYNNDLLLGTADHNRPLYVNAESNNIEINRILIDSESFVNLMSLKTLKGLALDFSI</sequence>
<evidence type="ECO:0000313" key="1">
    <source>
        <dbReference type="EMBL" id="KAI0522474.1"/>
    </source>
</evidence>
<organism evidence="1 2">
    <name type="scientific">Dendrobium nobile</name>
    <name type="common">Orchid</name>
    <dbReference type="NCBI Taxonomy" id="94219"/>
    <lineage>
        <taxon>Eukaryota</taxon>
        <taxon>Viridiplantae</taxon>
        <taxon>Streptophyta</taxon>
        <taxon>Embryophyta</taxon>
        <taxon>Tracheophyta</taxon>
        <taxon>Spermatophyta</taxon>
        <taxon>Magnoliopsida</taxon>
        <taxon>Liliopsida</taxon>
        <taxon>Asparagales</taxon>
        <taxon>Orchidaceae</taxon>
        <taxon>Epidendroideae</taxon>
        <taxon>Malaxideae</taxon>
        <taxon>Dendrobiinae</taxon>
        <taxon>Dendrobium</taxon>
    </lineage>
</organism>
<reference evidence="1" key="1">
    <citation type="journal article" date="2022" name="Front. Genet.">
        <title>Chromosome-Scale Assembly of the Dendrobium nobile Genome Provides Insights Into the Molecular Mechanism of the Biosynthesis of the Medicinal Active Ingredient of Dendrobium.</title>
        <authorList>
            <person name="Xu Q."/>
            <person name="Niu S.-C."/>
            <person name="Li K.-L."/>
            <person name="Zheng P.-J."/>
            <person name="Zhang X.-J."/>
            <person name="Jia Y."/>
            <person name="Liu Y."/>
            <person name="Niu Y.-X."/>
            <person name="Yu L.-H."/>
            <person name="Chen D.-F."/>
            <person name="Zhang G.-Q."/>
        </authorList>
    </citation>
    <scope>NUCLEOTIDE SEQUENCE</scope>
    <source>
        <tissue evidence="1">Leaf</tissue>
    </source>
</reference>
<dbReference type="InterPro" id="IPR008979">
    <property type="entry name" value="Galactose-bd-like_sf"/>
</dbReference>
<dbReference type="OrthoDB" id="1937476at2759"/>
<dbReference type="SUPFAM" id="SSF49785">
    <property type="entry name" value="Galactose-binding domain-like"/>
    <property type="match status" value="1"/>
</dbReference>
<dbReference type="Proteomes" id="UP000829196">
    <property type="component" value="Unassembled WGS sequence"/>
</dbReference>